<reference evidence="1 2" key="1">
    <citation type="submission" date="2018-11" db="EMBL/GenBank/DDBJ databases">
        <authorList>
            <consortium name="Pathogen Informatics"/>
        </authorList>
    </citation>
    <scope>NUCLEOTIDE SEQUENCE [LARGE SCALE GENOMIC DNA]</scope>
</reference>
<evidence type="ECO:0000313" key="1">
    <source>
        <dbReference type="EMBL" id="VDN53953.1"/>
    </source>
</evidence>
<protein>
    <submittedName>
        <fullName evidence="1">Uncharacterized protein</fullName>
    </submittedName>
</protein>
<sequence length="161" mass="18824">MAYIESKIKKKDELAKLPQKNQTLGNDNICQSKCKEKFRTGFDMIKVHLAFGTIGVPSVIDEIDLMLFCRLDMQHDNCLKDCGFSIKFNIRDFICYAHRCRLLLCDLQCTKSAIFQANDAQSSRRAMEFLISYSRKQVEIIFFRKTKESCRENLDLYLQQL</sequence>
<accession>A0A3P7PTB3</accession>
<dbReference type="OrthoDB" id="5868576at2759"/>
<evidence type="ECO:0000313" key="2">
    <source>
        <dbReference type="Proteomes" id="UP000274756"/>
    </source>
</evidence>
<proteinExistence type="predicted"/>
<dbReference type="AlphaFoldDB" id="A0A3P7PTB3"/>
<name>A0A3P7PTB3_DRAME</name>
<dbReference type="Proteomes" id="UP000274756">
    <property type="component" value="Unassembled WGS sequence"/>
</dbReference>
<dbReference type="EMBL" id="UYYG01000220">
    <property type="protein sequence ID" value="VDN53953.1"/>
    <property type="molecule type" value="Genomic_DNA"/>
</dbReference>
<gene>
    <name evidence="1" type="ORF">DME_LOCUS3926</name>
</gene>
<organism evidence="1 2">
    <name type="scientific">Dracunculus medinensis</name>
    <name type="common">Guinea worm</name>
    <dbReference type="NCBI Taxonomy" id="318479"/>
    <lineage>
        <taxon>Eukaryota</taxon>
        <taxon>Metazoa</taxon>
        <taxon>Ecdysozoa</taxon>
        <taxon>Nematoda</taxon>
        <taxon>Chromadorea</taxon>
        <taxon>Rhabditida</taxon>
        <taxon>Spirurina</taxon>
        <taxon>Dracunculoidea</taxon>
        <taxon>Dracunculidae</taxon>
        <taxon>Dracunculus</taxon>
    </lineage>
</organism>
<keyword evidence="2" id="KW-1185">Reference proteome</keyword>